<feature type="domain" description="EamA" evidence="6">
    <location>
        <begin position="159"/>
        <end position="292"/>
    </location>
</feature>
<keyword evidence="2 5" id="KW-0812">Transmembrane</keyword>
<dbReference type="EMBL" id="JAUOZU010000005">
    <property type="protein sequence ID" value="MDO6963541.1"/>
    <property type="molecule type" value="Genomic_DNA"/>
</dbReference>
<evidence type="ECO:0000313" key="8">
    <source>
        <dbReference type="Proteomes" id="UP001174932"/>
    </source>
</evidence>
<evidence type="ECO:0000256" key="2">
    <source>
        <dbReference type="ARBA" id="ARBA00022692"/>
    </source>
</evidence>
<feature type="transmembrane region" description="Helical" evidence="5">
    <location>
        <begin position="100"/>
        <end position="121"/>
    </location>
</feature>
<comment type="caution">
    <text evidence="7">The sequence shown here is derived from an EMBL/GenBank/DDBJ whole genome shotgun (WGS) entry which is preliminary data.</text>
</comment>
<reference evidence="7" key="2">
    <citation type="submission" date="2023-07" db="EMBL/GenBank/DDBJ databases">
        <authorList>
            <person name="Shen H."/>
        </authorList>
    </citation>
    <scope>NUCLEOTIDE SEQUENCE</scope>
    <source>
        <strain evidence="7">TNR-22</strain>
    </source>
</reference>
<sequence>MTAPKSTTISPLAWMLLIILGLLWGGSFFFARFAIGHVPPLTLAFLRFILAAIALHLFIAGRYGIYRELLARWRSFALLGLINNVIPHSFIFIGQTEIGAGLASIINATTPIWTVLVAHMLTSDEKLTPAKAFGTLTGLAGTILLFLPHIGEKAGAPFWALLLPLLAAVSYGFAAIFGRRFRSIPAPVTAAGQLTFASIIMAPVALAHDLPWTLPMPPFSVIAAVLALAFASTALGYILYFRLITLAGATNTSLVTLLVPPSAILLGVLFLGEQLDLFEGLGLLAIAFGLVILDGRLVSRLASSLRR</sequence>
<dbReference type="PANTHER" id="PTHR32322">
    <property type="entry name" value="INNER MEMBRANE TRANSPORTER"/>
    <property type="match status" value="1"/>
</dbReference>
<gene>
    <name evidence="7" type="ORF">Q4481_06210</name>
</gene>
<evidence type="ECO:0000259" key="6">
    <source>
        <dbReference type="Pfam" id="PF00892"/>
    </source>
</evidence>
<accession>A0ABT8YIM4</accession>
<feature type="transmembrane region" description="Helical" evidence="5">
    <location>
        <begin position="277"/>
        <end position="298"/>
    </location>
</feature>
<dbReference type="SUPFAM" id="SSF103481">
    <property type="entry name" value="Multidrug resistance efflux transporter EmrE"/>
    <property type="match status" value="2"/>
</dbReference>
<comment type="subcellular location">
    <subcellularLocation>
        <location evidence="1">Membrane</location>
        <topology evidence="1">Multi-pass membrane protein</topology>
    </subcellularLocation>
</comment>
<dbReference type="InterPro" id="IPR050638">
    <property type="entry name" value="AA-Vitamin_Transporters"/>
</dbReference>
<feature type="transmembrane region" description="Helical" evidence="5">
    <location>
        <begin position="41"/>
        <end position="64"/>
    </location>
</feature>
<evidence type="ECO:0000256" key="5">
    <source>
        <dbReference type="SAM" id="Phobius"/>
    </source>
</evidence>
<feature type="transmembrane region" description="Helical" evidence="5">
    <location>
        <begin position="156"/>
        <end position="177"/>
    </location>
</feature>
<protein>
    <submittedName>
        <fullName evidence="7">DMT family transporter</fullName>
    </submittedName>
</protein>
<keyword evidence="8" id="KW-1185">Reference proteome</keyword>
<feature type="transmembrane region" description="Helical" evidence="5">
    <location>
        <begin position="76"/>
        <end position="94"/>
    </location>
</feature>
<organism evidence="7 8">
    <name type="scientific">Rhizobium alvei</name>
    <dbReference type="NCBI Taxonomy" id="1132659"/>
    <lineage>
        <taxon>Bacteria</taxon>
        <taxon>Pseudomonadati</taxon>
        <taxon>Pseudomonadota</taxon>
        <taxon>Alphaproteobacteria</taxon>
        <taxon>Hyphomicrobiales</taxon>
        <taxon>Rhizobiaceae</taxon>
        <taxon>Rhizobium/Agrobacterium group</taxon>
        <taxon>Rhizobium</taxon>
    </lineage>
</organism>
<proteinExistence type="predicted"/>
<dbReference type="InterPro" id="IPR037185">
    <property type="entry name" value="EmrE-like"/>
</dbReference>
<feature type="transmembrane region" description="Helical" evidence="5">
    <location>
        <begin position="12"/>
        <end position="35"/>
    </location>
</feature>
<feature type="transmembrane region" description="Helical" evidence="5">
    <location>
        <begin position="133"/>
        <end position="150"/>
    </location>
</feature>
<feature type="transmembrane region" description="Helical" evidence="5">
    <location>
        <begin position="219"/>
        <end position="240"/>
    </location>
</feature>
<evidence type="ECO:0000256" key="3">
    <source>
        <dbReference type="ARBA" id="ARBA00022989"/>
    </source>
</evidence>
<evidence type="ECO:0000256" key="4">
    <source>
        <dbReference type="ARBA" id="ARBA00023136"/>
    </source>
</evidence>
<reference evidence="7" key="1">
    <citation type="journal article" date="2015" name="Int. J. Syst. Evol. Microbiol.">
        <title>Rhizobium alvei sp. nov., isolated from a freshwater river.</title>
        <authorList>
            <person name="Sheu S.Y."/>
            <person name="Huang H.W."/>
            <person name="Young C.C."/>
            <person name="Chen W.M."/>
        </authorList>
    </citation>
    <scope>NUCLEOTIDE SEQUENCE</scope>
    <source>
        <strain evidence="7">TNR-22</strain>
    </source>
</reference>
<dbReference type="RefSeq" id="WP_304375446.1">
    <property type="nucleotide sequence ID" value="NZ_JAUOZU010000005.1"/>
</dbReference>
<feature type="transmembrane region" description="Helical" evidence="5">
    <location>
        <begin position="252"/>
        <end position="271"/>
    </location>
</feature>
<dbReference type="Proteomes" id="UP001174932">
    <property type="component" value="Unassembled WGS sequence"/>
</dbReference>
<keyword evidence="4 5" id="KW-0472">Membrane</keyword>
<feature type="transmembrane region" description="Helical" evidence="5">
    <location>
        <begin position="184"/>
        <end position="207"/>
    </location>
</feature>
<name>A0ABT8YIM4_9HYPH</name>
<dbReference type="PANTHER" id="PTHR32322:SF9">
    <property type="entry name" value="AMINO-ACID METABOLITE EFFLUX PUMP-RELATED"/>
    <property type="match status" value="1"/>
</dbReference>
<dbReference type="InterPro" id="IPR000620">
    <property type="entry name" value="EamA_dom"/>
</dbReference>
<evidence type="ECO:0000313" key="7">
    <source>
        <dbReference type="EMBL" id="MDO6963541.1"/>
    </source>
</evidence>
<evidence type="ECO:0000256" key="1">
    <source>
        <dbReference type="ARBA" id="ARBA00004141"/>
    </source>
</evidence>
<dbReference type="Pfam" id="PF00892">
    <property type="entry name" value="EamA"/>
    <property type="match status" value="2"/>
</dbReference>
<keyword evidence="3 5" id="KW-1133">Transmembrane helix</keyword>
<feature type="domain" description="EamA" evidence="6">
    <location>
        <begin position="15"/>
        <end position="146"/>
    </location>
</feature>